<evidence type="ECO:0000256" key="2">
    <source>
        <dbReference type="ARBA" id="ARBA00022723"/>
    </source>
</evidence>
<dbReference type="InterPro" id="IPR013085">
    <property type="entry name" value="U1-CZ_Znf_C2H2"/>
</dbReference>
<dbReference type="Gene3D" id="3.30.160.60">
    <property type="entry name" value="Classic Zinc Finger"/>
    <property type="match status" value="1"/>
</dbReference>
<dbReference type="PROSITE" id="PS50171">
    <property type="entry name" value="ZF_MATRIN"/>
    <property type="match status" value="1"/>
</dbReference>
<accession>A0AAD4LZ27</accession>
<sequence>MSEYWVSKKRYFCKYCDVYISDDVPSRQHHENGLRHKGNVDRFVRGLYKAGEKRKKDAEEEKERCCQCGICPGCRCGSSAVHVHKSAPSTAGSSSSQKPERSGGISDYSTPESLGYIDPEIERARTEAERRRTQGVVGEWQYVESASIEPLSGTGEGTQHEDGTQDPEASKKRTLPDPADEEEGRWKLRKKTTSVGLGEIYDPGIISIKLKTKTEVKEEGATGQVNQSSSTTSFTDAKATSAPKWAPVKWKKAGEPTDDTIGAAGSAPSGGRGSSRADRDKVSAPVPIKLEEAATPSGEGNTSKGSLFRKRKAPLGAGASSRGRRF</sequence>
<evidence type="ECO:0000313" key="8">
    <source>
        <dbReference type="EMBL" id="KAI0295838.1"/>
    </source>
</evidence>
<dbReference type="GO" id="GO:0008270">
    <property type="term" value="F:zinc ion binding"/>
    <property type="evidence" value="ECO:0007669"/>
    <property type="project" value="UniProtKB-KW"/>
</dbReference>
<dbReference type="Proteomes" id="UP001203297">
    <property type="component" value="Unassembled WGS sequence"/>
</dbReference>
<reference evidence="8" key="1">
    <citation type="journal article" date="2022" name="New Phytol.">
        <title>Evolutionary transition to the ectomycorrhizal habit in the genomes of a hyperdiverse lineage of mushroom-forming fungi.</title>
        <authorList>
            <person name="Looney B."/>
            <person name="Miyauchi S."/>
            <person name="Morin E."/>
            <person name="Drula E."/>
            <person name="Courty P.E."/>
            <person name="Kohler A."/>
            <person name="Kuo A."/>
            <person name="LaButti K."/>
            <person name="Pangilinan J."/>
            <person name="Lipzen A."/>
            <person name="Riley R."/>
            <person name="Andreopoulos W."/>
            <person name="He G."/>
            <person name="Johnson J."/>
            <person name="Nolan M."/>
            <person name="Tritt A."/>
            <person name="Barry K.W."/>
            <person name="Grigoriev I.V."/>
            <person name="Nagy L.G."/>
            <person name="Hibbett D."/>
            <person name="Henrissat B."/>
            <person name="Matheny P.B."/>
            <person name="Labbe J."/>
            <person name="Martin F.M."/>
        </authorList>
    </citation>
    <scope>NUCLEOTIDE SEQUENCE</scope>
    <source>
        <strain evidence="8">BPL690</strain>
    </source>
</reference>
<evidence type="ECO:0000256" key="6">
    <source>
        <dbReference type="SAM" id="MobiDB-lite"/>
    </source>
</evidence>
<dbReference type="EMBL" id="WTXG01000054">
    <property type="protein sequence ID" value="KAI0295838.1"/>
    <property type="molecule type" value="Genomic_DNA"/>
</dbReference>
<feature type="region of interest" description="Disordered" evidence="6">
    <location>
        <begin position="85"/>
        <end position="118"/>
    </location>
</feature>
<keyword evidence="9" id="KW-1185">Reference proteome</keyword>
<dbReference type="InterPro" id="IPR003604">
    <property type="entry name" value="Matrin/U1-like-C_Znf_C2H2"/>
</dbReference>
<dbReference type="InterPro" id="IPR036236">
    <property type="entry name" value="Znf_C2H2_sf"/>
</dbReference>
<feature type="compositionally biased region" description="Polar residues" evidence="6">
    <location>
        <begin position="223"/>
        <end position="235"/>
    </location>
</feature>
<dbReference type="SMART" id="SM00451">
    <property type="entry name" value="ZnF_U1"/>
    <property type="match status" value="1"/>
</dbReference>
<dbReference type="Pfam" id="PF06220">
    <property type="entry name" value="zf-U1"/>
    <property type="match status" value="1"/>
</dbReference>
<evidence type="ECO:0000256" key="4">
    <source>
        <dbReference type="ARBA" id="ARBA00022833"/>
    </source>
</evidence>
<feature type="region of interest" description="Disordered" evidence="6">
    <location>
        <begin position="143"/>
        <end position="192"/>
    </location>
</feature>
<proteinExistence type="predicted"/>
<evidence type="ECO:0000256" key="5">
    <source>
        <dbReference type="ARBA" id="ARBA00023242"/>
    </source>
</evidence>
<evidence type="ECO:0000259" key="7">
    <source>
        <dbReference type="PROSITE" id="PS50171"/>
    </source>
</evidence>
<dbReference type="InterPro" id="IPR000690">
    <property type="entry name" value="Matrin/U1-C_Znf_C2H2"/>
</dbReference>
<dbReference type="SUPFAM" id="SSF57667">
    <property type="entry name" value="beta-beta-alpha zinc fingers"/>
    <property type="match status" value="1"/>
</dbReference>
<protein>
    <recommendedName>
        <fullName evidence="7">Matrin-type domain-containing protein</fullName>
    </recommendedName>
</protein>
<dbReference type="AlphaFoldDB" id="A0AAD4LZ27"/>
<evidence type="ECO:0000313" key="9">
    <source>
        <dbReference type="Proteomes" id="UP001203297"/>
    </source>
</evidence>
<organism evidence="8 9">
    <name type="scientific">Multifurca ochricompacta</name>
    <dbReference type="NCBI Taxonomy" id="376703"/>
    <lineage>
        <taxon>Eukaryota</taxon>
        <taxon>Fungi</taxon>
        <taxon>Dikarya</taxon>
        <taxon>Basidiomycota</taxon>
        <taxon>Agaricomycotina</taxon>
        <taxon>Agaricomycetes</taxon>
        <taxon>Russulales</taxon>
        <taxon>Russulaceae</taxon>
        <taxon>Multifurca</taxon>
    </lineage>
</organism>
<dbReference type="GO" id="GO:0071011">
    <property type="term" value="C:precatalytic spliceosome"/>
    <property type="evidence" value="ECO:0007669"/>
    <property type="project" value="TreeGrafter"/>
</dbReference>
<comment type="subcellular location">
    <subcellularLocation>
        <location evidence="1">Nucleus</location>
    </subcellularLocation>
</comment>
<comment type="caution">
    <text evidence="8">The sequence shown here is derived from an EMBL/GenBank/DDBJ whole genome shotgun (WGS) entry which is preliminary data.</text>
</comment>
<gene>
    <name evidence="8" type="ORF">B0F90DRAFT_1811407</name>
</gene>
<keyword evidence="4" id="KW-0862">Zinc</keyword>
<keyword evidence="2" id="KW-0479">Metal-binding</keyword>
<dbReference type="PANTHER" id="PTHR13173">
    <property type="entry name" value="WW DOMAIN BINDING PROTEIN 4"/>
    <property type="match status" value="1"/>
</dbReference>
<keyword evidence="5" id="KW-0539">Nucleus</keyword>
<dbReference type="PANTHER" id="PTHR13173:SF10">
    <property type="entry name" value="WW DOMAIN-BINDING PROTEIN 4"/>
    <property type="match status" value="1"/>
</dbReference>
<keyword evidence="3" id="KW-0863">Zinc-finger</keyword>
<evidence type="ECO:0000256" key="3">
    <source>
        <dbReference type="ARBA" id="ARBA00022771"/>
    </source>
</evidence>
<feature type="region of interest" description="Disordered" evidence="6">
    <location>
        <begin position="215"/>
        <end position="326"/>
    </location>
</feature>
<dbReference type="GO" id="GO:0000398">
    <property type="term" value="P:mRNA splicing, via spliceosome"/>
    <property type="evidence" value="ECO:0007669"/>
    <property type="project" value="InterPro"/>
</dbReference>
<feature type="compositionally biased region" description="Low complexity" evidence="6">
    <location>
        <begin position="86"/>
        <end position="96"/>
    </location>
</feature>
<dbReference type="InterPro" id="IPR040023">
    <property type="entry name" value="WBP4"/>
</dbReference>
<dbReference type="GO" id="GO:0003723">
    <property type="term" value="F:RNA binding"/>
    <property type="evidence" value="ECO:0007669"/>
    <property type="project" value="TreeGrafter"/>
</dbReference>
<feature type="domain" description="Matrin-type" evidence="7">
    <location>
        <begin position="11"/>
        <end position="42"/>
    </location>
</feature>
<evidence type="ECO:0000256" key="1">
    <source>
        <dbReference type="ARBA" id="ARBA00004123"/>
    </source>
</evidence>
<feature type="compositionally biased region" description="Basic and acidic residues" evidence="6">
    <location>
        <begin position="158"/>
        <end position="175"/>
    </location>
</feature>
<name>A0AAD4LZ27_9AGAM</name>